<dbReference type="Proteomes" id="UP000188268">
    <property type="component" value="Unassembled WGS sequence"/>
</dbReference>
<feature type="compositionally biased region" description="Low complexity" evidence="1">
    <location>
        <begin position="70"/>
        <end position="88"/>
    </location>
</feature>
<feature type="region of interest" description="Disordered" evidence="1">
    <location>
        <begin position="44"/>
        <end position="115"/>
    </location>
</feature>
<evidence type="ECO:0000313" key="2">
    <source>
        <dbReference type="EMBL" id="OMO61089.1"/>
    </source>
</evidence>
<proteinExistence type="predicted"/>
<protein>
    <submittedName>
        <fullName evidence="2">Two-component response regulator ARR9-like protein</fullName>
    </submittedName>
</protein>
<keyword evidence="3" id="KW-1185">Reference proteome</keyword>
<name>A0A1R3GSQ6_COCAP</name>
<evidence type="ECO:0000256" key="1">
    <source>
        <dbReference type="SAM" id="MobiDB-lite"/>
    </source>
</evidence>
<dbReference type="EMBL" id="AWWV01013580">
    <property type="protein sequence ID" value="OMO61089.1"/>
    <property type="molecule type" value="Genomic_DNA"/>
</dbReference>
<feature type="compositionally biased region" description="Acidic residues" evidence="1">
    <location>
        <begin position="49"/>
        <end position="69"/>
    </location>
</feature>
<organism evidence="2 3">
    <name type="scientific">Corchorus capsularis</name>
    <name type="common">Jute</name>
    <dbReference type="NCBI Taxonomy" id="210143"/>
    <lineage>
        <taxon>Eukaryota</taxon>
        <taxon>Viridiplantae</taxon>
        <taxon>Streptophyta</taxon>
        <taxon>Embryophyta</taxon>
        <taxon>Tracheophyta</taxon>
        <taxon>Spermatophyta</taxon>
        <taxon>Magnoliopsida</taxon>
        <taxon>eudicotyledons</taxon>
        <taxon>Gunneridae</taxon>
        <taxon>Pentapetalae</taxon>
        <taxon>rosids</taxon>
        <taxon>malvids</taxon>
        <taxon>Malvales</taxon>
        <taxon>Malvaceae</taxon>
        <taxon>Grewioideae</taxon>
        <taxon>Apeibeae</taxon>
        <taxon>Corchorus</taxon>
    </lineage>
</organism>
<comment type="caution">
    <text evidence="2">The sequence shown here is derived from an EMBL/GenBank/DDBJ whole genome shotgun (WGS) entry which is preliminary data.</text>
</comment>
<sequence length="115" mass="12848">MGDRCLEGGAEEFLLKPLRLSDLDKIEAYLLKSLHHSCTIIDKDHLINDGDDDDDNNNDANNDDVDNSNDDNNINESSSSNNNNNNNNFSKRKAISSEARESERRPKMKGVALVV</sequence>
<dbReference type="AlphaFoldDB" id="A0A1R3GSQ6"/>
<evidence type="ECO:0000313" key="3">
    <source>
        <dbReference type="Proteomes" id="UP000188268"/>
    </source>
</evidence>
<dbReference type="Gramene" id="OMO61089">
    <property type="protein sequence ID" value="OMO61089"/>
    <property type="gene ID" value="CCACVL1_23745"/>
</dbReference>
<gene>
    <name evidence="2" type="ORF">CCACVL1_23745</name>
</gene>
<dbReference type="STRING" id="210143.A0A1R3GSQ6"/>
<accession>A0A1R3GSQ6</accession>
<reference evidence="2 3" key="1">
    <citation type="submission" date="2013-09" db="EMBL/GenBank/DDBJ databases">
        <title>Corchorus capsularis genome sequencing.</title>
        <authorList>
            <person name="Alam M."/>
            <person name="Haque M.S."/>
            <person name="Islam M.S."/>
            <person name="Emdad E.M."/>
            <person name="Islam M.M."/>
            <person name="Ahmed B."/>
            <person name="Halim A."/>
            <person name="Hossen Q.M.M."/>
            <person name="Hossain M.Z."/>
            <person name="Ahmed R."/>
            <person name="Khan M.M."/>
            <person name="Islam R."/>
            <person name="Rashid M.M."/>
            <person name="Khan S.A."/>
            <person name="Rahman M.S."/>
            <person name="Alam M."/>
        </authorList>
    </citation>
    <scope>NUCLEOTIDE SEQUENCE [LARGE SCALE GENOMIC DNA]</scope>
    <source>
        <strain evidence="3">cv. CVL-1</strain>
        <tissue evidence="2">Whole seedling</tissue>
    </source>
</reference>
<dbReference type="OrthoDB" id="1746059at2759"/>